<dbReference type="PANTHER" id="PTHR11403:SF6">
    <property type="entry name" value="NITRIC OXIDE REDUCTASE SUBUNIT E"/>
    <property type="match status" value="1"/>
</dbReference>
<dbReference type="RefSeq" id="WP_176640668.1">
    <property type="nucleotide sequence ID" value="NZ_JABXXP010000313.1"/>
</dbReference>
<comment type="caution">
    <text evidence="9">The sequence shown here is derived from an EMBL/GenBank/DDBJ whole genome shotgun (WGS) entry which is preliminary data.</text>
</comment>
<gene>
    <name evidence="9" type="ORF">HUK84_12975</name>
</gene>
<feature type="transmembrane region" description="Helical" evidence="7">
    <location>
        <begin position="189"/>
        <end position="210"/>
    </location>
</feature>
<dbReference type="GO" id="GO:0019646">
    <property type="term" value="P:aerobic electron transport chain"/>
    <property type="evidence" value="ECO:0007669"/>
    <property type="project" value="InterPro"/>
</dbReference>
<comment type="similarity">
    <text evidence="2 6">Belongs to the cytochrome c oxidase subunit 3 family.</text>
</comment>
<dbReference type="InterPro" id="IPR024791">
    <property type="entry name" value="Cyt_c/ubiquinol_Oxase_su3"/>
</dbReference>
<dbReference type="GO" id="GO:0004129">
    <property type="term" value="F:cytochrome-c oxidase activity"/>
    <property type="evidence" value="ECO:0007669"/>
    <property type="project" value="InterPro"/>
</dbReference>
<evidence type="ECO:0000256" key="6">
    <source>
        <dbReference type="RuleBase" id="RU003376"/>
    </source>
</evidence>
<dbReference type="AlphaFoldDB" id="A0A7Y7IX81"/>
<dbReference type="InterPro" id="IPR000298">
    <property type="entry name" value="Cyt_c_oxidase-like_su3"/>
</dbReference>
<evidence type="ECO:0000256" key="5">
    <source>
        <dbReference type="ARBA" id="ARBA00023136"/>
    </source>
</evidence>
<dbReference type="EMBL" id="JABXXP010000313">
    <property type="protein sequence ID" value="NVN12019.1"/>
    <property type="molecule type" value="Genomic_DNA"/>
</dbReference>
<dbReference type="InterPro" id="IPR035973">
    <property type="entry name" value="Cyt_c_oxidase_su3-like_sf"/>
</dbReference>
<evidence type="ECO:0000259" key="8">
    <source>
        <dbReference type="PROSITE" id="PS50253"/>
    </source>
</evidence>
<dbReference type="PANTHER" id="PTHR11403">
    <property type="entry name" value="CYTOCHROME C OXIDASE SUBUNIT III"/>
    <property type="match status" value="1"/>
</dbReference>
<dbReference type="GO" id="GO:0005886">
    <property type="term" value="C:plasma membrane"/>
    <property type="evidence" value="ECO:0007669"/>
    <property type="project" value="UniProtKB-SubCell"/>
</dbReference>
<dbReference type="InterPro" id="IPR013833">
    <property type="entry name" value="Cyt_c_oxidase_su3_a-hlx"/>
</dbReference>
<evidence type="ECO:0000313" key="10">
    <source>
        <dbReference type="Proteomes" id="UP000534870"/>
    </source>
</evidence>
<accession>A0A7Y7IX81</accession>
<keyword evidence="5 7" id="KW-0472">Membrane</keyword>
<sequence>MTIQDRVEFQFRDMREQAATAIAGMWLFLATEGLFFGGLFLAWLTYRVHFPAGFAQAARRTDLAIGTINTMVLMTSSALFACGLPAVRLGHRRRLILLCLATGLLGLVFMGLKLYEWRLDLARHLLPGAIARDPAMPPGAALFWMFYWLGTVLHMAHLAIGLGLVAWIGRLAARGRVHPGYYTPVEAVGLYWSFVDLLWMILFSLIYLGAS</sequence>
<feature type="transmembrane region" description="Helical" evidence="7">
    <location>
        <begin position="95"/>
        <end position="115"/>
    </location>
</feature>
<keyword evidence="3 6" id="KW-0812">Transmembrane</keyword>
<keyword evidence="4 7" id="KW-1133">Transmembrane helix</keyword>
<feature type="transmembrane region" description="Helical" evidence="7">
    <location>
        <begin position="21"/>
        <end position="43"/>
    </location>
</feature>
<reference evidence="9 10" key="1">
    <citation type="submission" date="2020-06" db="EMBL/GenBank/DDBJ databases">
        <title>Description of novel acetic acid bacteria.</title>
        <authorList>
            <person name="Sombolestani A."/>
        </authorList>
    </citation>
    <scope>NUCLEOTIDE SEQUENCE [LARGE SCALE GENOMIC DNA]</scope>
    <source>
        <strain evidence="9 10">LMG 31431</strain>
    </source>
</reference>
<feature type="transmembrane region" description="Helical" evidence="7">
    <location>
        <begin position="63"/>
        <end position="83"/>
    </location>
</feature>
<organism evidence="9 10">
    <name type="scientific">Nguyenibacter vanlangensis</name>
    <dbReference type="NCBI Taxonomy" id="1216886"/>
    <lineage>
        <taxon>Bacteria</taxon>
        <taxon>Pseudomonadati</taxon>
        <taxon>Pseudomonadota</taxon>
        <taxon>Alphaproteobacteria</taxon>
        <taxon>Acetobacterales</taxon>
        <taxon>Acetobacteraceae</taxon>
        <taxon>Nguyenibacter</taxon>
    </lineage>
</organism>
<dbReference type="SUPFAM" id="SSF81452">
    <property type="entry name" value="Cytochrome c oxidase subunit III-like"/>
    <property type="match status" value="1"/>
</dbReference>
<feature type="transmembrane region" description="Helical" evidence="7">
    <location>
        <begin position="146"/>
        <end position="168"/>
    </location>
</feature>
<name>A0A7Y7IX81_9PROT</name>
<dbReference type="PROSITE" id="PS50253">
    <property type="entry name" value="COX3"/>
    <property type="match status" value="1"/>
</dbReference>
<feature type="domain" description="Heme-copper oxidase subunit III family profile" evidence="8">
    <location>
        <begin position="24"/>
        <end position="211"/>
    </location>
</feature>
<evidence type="ECO:0000256" key="1">
    <source>
        <dbReference type="ARBA" id="ARBA00004141"/>
    </source>
</evidence>
<dbReference type="Proteomes" id="UP000534870">
    <property type="component" value="Unassembled WGS sequence"/>
</dbReference>
<comment type="subcellular location">
    <subcellularLocation>
        <location evidence="6">Cell membrane</location>
        <topology evidence="6">Multi-pass membrane protein</topology>
    </subcellularLocation>
    <subcellularLocation>
        <location evidence="1">Membrane</location>
        <topology evidence="1">Multi-pass membrane protein</topology>
    </subcellularLocation>
</comment>
<dbReference type="CDD" id="cd00386">
    <property type="entry name" value="Heme_Cu_Oxidase_III_like"/>
    <property type="match status" value="1"/>
</dbReference>
<evidence type="ECO:0000256" key="7">
    <source>
        <dbReference type="SAM" id="Phobius"/>
    </source>
</evidence>
<evidence type="ECO:0000256" key="3">
    <source>
        <dbReference type="ARBA" id="ARBA00022692"/>
    </source>
</evidence>
<protein>
    <submittedName>
        <fullName evidence="9">Cytochrome c oxidase subunit 3</fullName>
    </submittedName>
</protein>
<proteinExistence type="inferred from homology"/>
<evidence type="ECO:0000256" key="4">
    <source>
        <dbReference type="ARBA" id="ARBA00022989"/>
    </source>
</evidence>
<dbReference type="Gene3D" id="1.20.120.80">
    <property type="entry name" value="Cytochrome c oxidase, subunit III, four-helix bundle"/>
    <property type="match status" value="1"/>
</dbReference>
<evidence type="ECO:0000313" key="9">
    <source>
        <dbReference type="EMBL" id="NVN12019.1"/>
    </source>
</evidence>
<evidence type="ECO:0000256" key="2">
    <source>
        <dbReference type="ARBA" id="ARBA00010581"/>
    </source>
</evidence>